<name>A0A5B8VHA9_9BACT</name>
<evidence type="ECO:0000313" key="1">
    <source>
        <dbReference type="EMBL" id="QEC70553.1"/>
    </source>
</evidence>
<proteinExistence type="predicted"/>
<dbReference type="KEGG" id="agi:FSB73_01350"/>
<protein>
    <recommendedName>
        <fullName evidence="3">DUF4369 domain-containing protein</fullName>
    </recommendedName>
</protein>
<keyword evidence="2" id="KW-1185">Reference proteome</keyword>
<sequence>MLKNIYGIPFIIIALFLFHAKAWSANSFDILIKIDSSINPKNIRIEYFDGKNKNIVSDNFSKNILRLHGVYYSEYVTFTISIINGVFEKNKIIFFVNNHPAKICLSQENKDHETLLKYHSLKEILPAFDTVYNRLFKELSTNRRKEVASMNNFWKQNSKGPTNDSLHRLFKKITQALNDNTISFLQNHSNSYYSF</sequence>
<dbReference type="EMBL" id="CP042434">
    <property type="protein sequence ID" value="QEC70553.1"/>
    <property type="molecule type" value="Genomic_DNA"/>
</dbReference>
<dbReference type="RefSeq" id="WP_146779816.1">
    <property type="nucleotide sequence ID" value="NZ_CP042434.1"/>
</dbReference>
<dbReference type="Proteomes" id="UP000321291">
    <property type="component" value="Chromosome"/>
</dbReference>
<gene>
    <name evidence="1" type="ORF">FSB73_01350</name>
</gene>
<reference evidence="1 2" key="1">
    <citation type="journal article" date="2017" name="Int. J. Syst. Evol. Microbiol.">
        <title>Arachidicoccus ginsenosidivorans sp. nov., with ginsenoside-converting activity isolated from ginseng cultivating soil.</title>
        <authorList>
            <person name="Siddiqi M.Z."/>
            <person name="Aslam Z."/>
            <person name="Im W.T."/>
        </authorList>
    </citation>
    <scope>NUCLEOTIDE SEQUENCE [LARGE SCALE GENOMIC DNA]</scope>
    <source>
        <strain evidence="1 2">Gsoil 809</strain>
    </source>
</reference>
<dbReference type="AlphaFoldDB" id="A0A5B8VHA9"/>
<dbReference type="OrthoDB" id="702151at2"/>
<accession>A0A5B8VHA9</accession>
<evidence type="ECO:0008006" key="3">
    <source>
        <dbReference type="Google" id="ProtNLM"/>
    </source>
</evidence>
<evidence type="ECO:0000313" key="2">
    <source>
        <dbReference type="Proteomes" id="UP000321291"/>
    </source>
</evidence>
<organism evidence="1 2">
    <name type="scientific">Arachidicoccus ginsenosidivorans</name>
    <dbReference type="NCBI Taxonomy" id="496057"/>
    <lineage>
        <taxon>Bacteria</taxon>
        <taxon>Pseudomonadati</taxon>
        <taxon>Bacteroidota</taxon>
        <taxon>Chitinophagia</taxon>
        <taxon>Chitinophagales</taxon>
        <taxon>Chitinophagaceae</taxon>
        <taxon>Arachidicoccus</taxon>
    </lineage>
</organism>